<feature type="chain" id="PRO_5009911994" evidence="1">
    <location>
        <begin position="21"/>
        <end position="125"/>
    </location>
</feature>
<protein>
    <submittedName>
        <fullName evidence="3">TonB protein C-terminal</fullName>
    </submittedName>
</protein>
<name>A0A1M5LBV6_SALEC</name>
<feature type="domain" description="TonB C-terminal" evidence="2">
    <location>
        <begin position="51"/>
        <end position="125"/>
    </location>
</feature>
<dbReference type="STRING" id="1073325.SAMN05444483_11924"/>
<keyword evidence="1" id="KW-0732">Signal</keyword>
<evidence type="ECO:0000259" key="2">
    <source>
        <dbReference type="Pfam" id="PF03544"/>
    </source>
</evidence>
<organism evidence="3 4">
    <name type="scientific">Salegentibacter echinorum</name>
    <dbReference type="NCBI Taxonomy" id="1073325"/>
    <lineage>
        <taxon>Bacteria</taxon>
        <taxon>Pseudomonadati</taxon>
        <taxon>Bacteroidota</taxon>
        <taxon>Flavobacteriia</taxon>
        <taxon>Flavobacteriales</taxon>
        <taxon>Flavobacteriaceae</taxon>
        <taxon>Salegentibacter</taxon>
    </lineage>
</organism>
<evidence type="ECO:0000313" key="3">
    <source>
        <dbReference type="EMBL" id="SHG62584.1"/>
    </source>
</evidence>
<sequence length="125" mass="13897">MKKFMLITCFIIGGFATAQAQQTSPVWPGCEDAEDVKACFNQKLAQHVRKNYEYPQSEDGEYIRGKVKISFTITEEGKAVVESVEGDKAEVNAAAKAMIQKIPDMEPGTLNGEPDDRNFTVPFNF</sequence>
<keyword evidence="4" id="KW-1185">Reference proteome</keyword>
<feature type="signal peptide" evidence="1">
    <location>
        <begin position="1"/>
        <end position="20"/>
    </location>
</feature>
<dbReference type="GO" id="GO:0055085">
    <property type="term" value="P:transmembrane transport"/>
    <property type="evidence" value="ECO:0007669"/>
    <property type="project" value="InterPro"/>
</dbReference>
<dbReference type="OrthoDB" id="1522859at2"/>
<evidence type="ECO:0000313" key="4">
    <source>
        <dbReference type="Proteomes" id="UP000183945"/>
    </source>
</evidence>
<dbReference type="RefSeq" id="WP_072881526.1">
    <property type="nucleotide sequence ID" value="NZ_FQVT01000019.1"/>
</dbReference>
<dbReference type="EMBL" id="FQVT01000019">
    <property type="protein sequence ID" value="SHG62584.1"/>
    <property type="molecule type" value="Genomic_DNA"/>
</dbReference>
<gene>
    <name evidence="3" type="ORF">SAMN05444483_11924</name>
</gene>
<evidence type="ECO:0000256" key="1">
    <source>
        <dbReference type="SAM" id="SignalP"/>
    </source>
</evidence>
<dbReference type="SUPFAM" id="SSF74653">
    <property type="entry name" value="TolA/TonB C-terminal domain"/>
    <property type="match status" value="1"/>
</dbReference>
<dbReference type="InterPro" id="IPR037682">
    <property type="entry name" value="TonB_C"/>
</dbReference>
<dbReference type="Proteomes" id="UP000183945">
    <property type="component" value="Unassembled WGS sequence"/>
</dbReference>
<dbReference type="Pfam" id="PF03544">
    <property type="entry name" value="TonB_C"/>
    <property type="match status" value="1"/>
</dbReference>
<reference evidence="4" key="1">
    <citation type="submission" date="2016-11" db="EMBL/GenBank/DDBJ databases">
        <authorList>
            <person name="Varghese N."/>
            <person name="Submissions S."/>
        </authorList>
    </citation>
    <scope>NUCLEOTIDE SEQUENCE [LARGE SCALE GENOMIC DNA]</scope>
    <source>
        <strain evidence="4">DSM 24579</strain>
    </source>
</reference>
<proteinExistence type="predicted"/>
<dbReference type="AlphaFoldDB" id="A0A1M5LBV6"/>
<accession>A0A1M5LBV6</accession>
<dbReference type="Gene3D" id="3.30.1150.10">
    <property type="match status" value="1"/>
</dbReference>